<keyword evidence="1 2" id="KW-0807">Transducer</keyword>
<dbReference type="AlphaFoldDB" id="A0A3B9IIM4"/>
<dbReference type="Proteomes" id="UP000257706">
    <property type="component" value="Unassembled WGS sequence"/>
</dbReference>
<dbReference type="SUPFAM" id="SSF58104">
    <property type="entry name" value="Methyl-accepting chemotaxis protein (MCP) signaling domain"/>
    <property type="match status" value="1"/>
</dbReference>
<dbReference type="PANTHER" id="PTHR32089">
    <property type="entry name" value="METHYL-ACCEPTING CHEMOTAXIS PROTEIN MCPB"/>
    <property type="match status" value="1"/>
</dbReference>
<feature type="domain" description="Methyl-accepting transducer" evidence="3">
    <location>
        <begin position="1"/>
        <end position="136"/>
    </location>
</feature>
<name>A0A3B9IIM4_9PROT</name>
<dbReference type="Pfam" id="PF00015">
    <property type="entry name" value="MCPsignal"/>
    <property type="match status" value="1"/>
</dbReference>
<organism evidence="4 5">
    <name type="scientific">Tistrella mobilis</name>
    <dbReference type="NCBI Taxonomy" id="171437"/>
    <lineage>
        <taxon>Bacteria</taxon>
        <taxon>Pseudomonadati</taxon>
        <taxon>Pseudomonadota</taxon>
        <taxon>Alphaproteobacteria</taxon>
        <taxon>Geminicoccales</taxon>
        <taxon>Geminicoccaceae</taxon>
        <taxon>Tistrella</taxon>
    </lineage>
</organism>
<dbReference type="PANTHER" id="PTHR32089:SF112">
    <property type="entry name" value="LYSOZYME-LIKE PROTEIN-RELATED"/>
    <property type="match status" value="1"/>
</dbReference>
<evidence type="ECO:0000259" key="3">
    <source>
        <dbReference type="PROSITE" id="PS50111"/>
    </source>
</evidence>
<evidence type="ECO:0000313" key="5">
    <source>
        <dbReference type="Proteomes" id="UP000257706"/>
    </source>
</evidence>
<protein>
    <submittedName>
        <fullName evidence="4">Chemotaxis protein</fullName>
    </submittedName>
</protein>
<evidence type="ECO:0000313" key="4">
    <source>
        <dbReference type="EMBL" id="HAE47147.1"/>
    </source>
</evidence>
<comment type="caution">
    <text evidence="4">The sequence shown here is derived from an EMBL/GenBank/DDBJ whole genome shotgun (WGS) entry which is preliminary data.</text>
</comment>
<sequence length="157" mass="16071">QTNLLALNATIEAARAGEAGKGFAVVAGEVKTLANQTATATDDIGRQIAQVQQATRDAVEAISAITSGIGEIDAISTSVAAAVEEQVATTREIARAVADAAQGNHRVSELMDGLQAGSGTSRAAAGEVNTAMAMLTDQSHHLRQAVDAFLDEVRKTS</sequence>
<evidence type="ECO:0000256" key="1">
    <source>
        <dbReference type="ARBA" id="ARBA00023224"/>
    </source>
</evidence>
<evidence type="ECO:0000256" key="2">
    <source>
        <dbReference type="PROSITE-ProRule" id="PRU00284"/>
    </source>
</evidence>
<dbReference type="SMART" id="SM00283">
    <property type="entry name" value="MA"/>
    <property type="match status" value="1"/>
</dbReference>
<reference evidence="4 5" key="1">
    <citation type="journal article" date="2018" name="Nat. Biotechnol.">
        <title>A standardized bacterial taxonomy based on genome phylogeny substantially revises the tree of life.</title>
        <authorList>
            <person name="Parks D.H."/>
            <person name="Chuvochina M."/>
            <person name="Waite D.W."/>
            <person name="Rinke C."/>
            <person name="Skarshewski A."/>
            <person name="Chaumeil P.A."/>
            <person name="Hugenholtz P."/>
        </authorList>
    </citation>
    <scope>NUCLEOTIDE SEQUENCE [LARGE SCALE GENOMIC DNA]</scope>
    <source>
        <strain evidence="4">UBA8739</strain>
    </source>
</reference>
<proteinExistence type="predicted"/>
<dbReference type="InterPro" id="IPR004089">
    <property type="entry name" value="MCPsignal_dom"/>
</dbReference>
<dbReference type="GO" id="GO:0007165">
    <property type="term" value="P:signal transduction"/>
    <property type="evidence" value="ECO:0007669"/>
    <property type="project" value="UniProtKB-KW"/>
</dbReference>
<gene>
    <name evidence="4" type="ORF">DCK97_06975</name>
</gene>
<accession>A0A3B9IIM4</accession>
<dbReference type="EMBL" id="DMAI01000111">
    <property type="protein sequence ID" value="HAE47147.1"/>
    <property type="molecule type" value="Genomic_DNA"/>
</dbReference>
<dbReference type="GO" id="GO:0016020">
    <property type="term" value="C:membrane"/>
    <property type="evidence" value="ECO:0007669"/>
    <property type="project" value="InterPro"/>
</dbReference>
<dbReference type="Gene3D" id="1.10.287.950">
    <property type="entry name" value="Methyl-accepting chemotaxis protein"/>
    <property type="match status" value="1"/>
</dbReference>
<dbReference type="PROSITE" id="PS50111">
    <property type="entry name" value="CHEMOTAXIS_TRANSDUC_2"/>
    <property type="match status" value="1"/>
</dbReference>
<feature type="non-terminal residue" evidence="4">
    <location>
        <position position="1"/>
    </location>
</feature>